<sequence>MKRLISILLLFFYLPLSYGAGLQVVGGKIDVDIENTGSKEEKTGTEILTNEHHVQQQLKMVKKTQSQAAVNEVPRTHVAFVSTSNGCTPTSVILPQSPLYIWHCVFRL</sequence>
<evidence type="ECO:0000313" key="2">
    <source>
        <dbReference type="Proteomes" id="UP001162741"/>
    </source>
</evidence>
<proteinExistence type="predicted"/>
<accession>A0ABY6J3U8</accession>
<organism evidence="1 2">
    <name type="scientific">Chitinophaga horti</name>
    <dbReference type="NCBI Taxonomy" id="2920382"/>
    <lineage>
        <taxon>Bacteria</taxon>
        <taxon>Pseudomonadati</taxon>
        <taxon>Bacteroidota</taxon>
        <taxon>Chitinophagia</taxon>
        <taxon>Chitinophagales</taxon>
        <taxon>Chitinophagaceae</taxon>
        <taxon>Chitinophaga</taxon>
    </lineage>
</organism>
<reference evidence="1" key="1">
    <citation type="submission" date="2022-10" db="EMBL/GenBank/DDBJ databases">
        <title>Chitinophaga sp. nov., isolated from soil.</title>
        <authorList>
            <person name="Jeon C.O."/>
        </authorList>
    </citation>
    <scope>NUCLEOTIDE SEQUENCE</scope>
    <source>
        <strain evidence="1">R8</strain>
    </source>
</reference>
<dbReference type="EMBL" id="CP107006">
    <property type="protein sequence ID" value="UYQ94051.1"/>
    <property type="molecule type" value="Genomic_DNA"/>
</dbReference>
<evidence type="ECO:0000313" key="1">
    <source>
        <dbReference type="EMBL" id="UYQ94051.1"/>
    </source>
</evidence>
<name>A0ABY6J3U8_9BACT</name>
<keyword evidence="2" id="KW-1185">Reference proteome</keyword>
<dbReference type="RefSeq" id="WP_244845218.1">
    <property type="nucleotide sequence ID" value="NZ_CP107006.1"/>
</dbReference>
<gene>
    <name evidence="1" type="ORF">MKQ68_02965</name>
</gene>
<protein>
    <submittedName>
        <fullName evidence="1">Uncharacterized protein</fullName>
    </submittedName>
</protein>
<dbReference type="Proteomes" id="UP001162741">
    <property type="component" value="Chromosome"/>
</dbReference>